<dbReference type="InterPro" id="IPR029016">
    <property type="entry name" value="GAF-like_dom_sf"/>
</dbReference>
<feature type="domain" description="IclR-ED" evidence="5">
    <location>
        <begin position="68"/>
        <end position="243"/>
    </location>
</feature>
<evidence type="ECO:0000259" key="4">
    <source>
        <dbReference type="PROSITE" id="PS51077"/>
    </source>
</evidence>
<evidence type="ECO:0000259" key="5">
    <source>
        <dbReference type="PROSITE" id="PS51078"/>
    </source>
</evidence>
<dbReference type="PROSITE" id="PS51077">
    <property type="entry name" value="HTH_ICLR"/>
    <property type="match status" value="1"/>
</dbReference>
<dbReference type="PANTHER" id="PTHR30136">
    <property type="entry name" value="HELIX-TURN-HELIX TRANSCRIPTIONAL REGULATOR, ICLR FAMILY"/>
    <property type="match status" value="1"/>
</dbReference>
<dbReference type="InterPro" id="IPR050707">
    <property type="entry name" value="HTH_MetabolicPath_Reg"/>
</dbReference>
<evidence type="ECO:0000313" key="7">
    <source>
        <dbReference type="Proteomes" id="UP000010445"/>
    </source>
</evidence>
<dbReference type="SUPFAM" id="SSF55781">
    <property type="entry name" value="GAF domain-like"/>
    <property type="match status" value="1"/>
</dbReference>
<dbReference type="InterPro" id="IPR036388">
    <property type="entry name" value="WH-like_DNA-bd_sf"/>
</dbReference>
<dbReference type="GO" id="GO:0045892">
    <property type="term" value="P:negative regulation of DNA-templated transcription"/>
    <property type="evidence" value="ECO:0007669"/>
    <property type="project" value="TreeGrafter"/>
</dbReference>
<dbReference type="PANTHER" id="PTHR30136:SF35">
    <property type="entry name" value="HTH-TYPE TRANSCRIPTIONAL REGULATOR RV1719"/>
    <property type="match status" value="1"/>
</dbReference>
<organism evidence="6 7">
    <name type="scientific">Corynebacterium durum F0235</name>
    <dbReference type="NCBI Taxonomy" id="1035195"/>
    <lineage>
        <taxon>Bacteria</taxon>
        <taxon>Bacillati</taxon>
        <taxon>Actinomycetota</taxon>
        <taxon>Actinomycetes</taxon>
        <taxon>Mycobacteriales</taxon>
        <taxon>Corynebacteriaceae</taxon>
        <taxon>Corynebacterium</taxon>
    </lineage>
</organism>
<dbReference type="InterPro" id="IPR011991">
    <property type="entry name" value="ArsR-like_HTH"/>
</dbReference>
<keyword evidence="7" id="KW-1185">Reference proteome</keyword>
<dbReference type="eggNOG" id="COG1414">
    <property type="taxonomic scope" value="Bacteria"/>
</dbReference>
<dbReference type="GO" id="GO:0003700">
    <property type="term" value="F:DNA-binding transcription factor activity"/>
    <property type="evidence" value="ECO:0007669"/>
    <property type="project" value="TreeGrafter"/>
</dbReference>
<name>L1MDU6_9CORY</name>
<dbReference type="OrthoDB" id="3734039at2"/>
<dbReference type="AlphaFoldDB" id="L1MDU6"/>
<dbReference type="GO" id="GO:0003677">
    <property type="term" value="F:DNA binding"/>
    <property type="evidence" value="ECO:0007669"/>
    <property type="project" value="UniProtKB-KW"/>
</dbReference>
<keyword evidence="2" id="KW-0238">DNA-binding</keyword>
<dbReference type="Gene3D" id="1.10.10.10">
    <property type="entry name" value="Winged helix-like DNA-binding domain superfamily/Winged helix DNA-binding domain"/>
    <property type="match status" value="1"/>
</dbReference>
<sequence>MASKVPAAAQTLQILALLSHIDVPISAARIQAELGLPRSTTYHLLTVMRDAGFVTYLPDTRTYGLGLAAYSMASAYTTQQPLVRATAKHARELAKLVGGSAHVGRLVGGEVVYLLEERSPRGVSLITDVGVRLPAAATASGRAMLAQLPAAELKALYGVVGHGSYREWLAPITEAKHRGWGSESEEVSPGQESLAVAVVDHMGRPAAALAVTFRVGSLDKNRVDEVIEQLQSRAAMLESALFGR</sequence>
<proteinExistence type="predicted"/>
<dbReference type="PATRIC" id="fig|1035195.3.peg.1784"/>
<dbReference type="STRING" id="1035195.HMPREF9997_01983"/>
<evidence type="ECO:0000256" key="3">
    <source>
        <dbReference type="ARBA" id="ARBA00023163"/>
    </source>
</evidence>
<gene>
    <name evidence="6" type="ORF">HMPREF9997_01983</name>
</gene>
<dbReference type="InterPro" id="IPR014757">
    <property type="entry name" value="Tscrpt_reg_IclR_C"/>
</dbReference>
<comment type="caution">
    <text evidence="6">The sequence shown here is derived from an EMBL/GenBank/DDBJ whole genome shotgun (WGS) entry which is preliminary data.</text>
</comment>
<dbReference type="CDD" id="cd00090">
    <property type="entry name" value="HTH_ARSR"/>
    <property type="match status" value="1"/>
</dbReference>
<feature type="domain" description="HTH iclR-type" evidence="4">
    <location>
        <begin position="5"/>
        <end position="67"/>
    </location>
</feature>
<dbReference type="PROSITE" id="PS51078">
    <property type="entry name" value="ICLR_ED"/>
    <property type="match status" value="1"/>
</dbReference>
<evidence type="ECO:0000256" key="2">
    <source>
        <dbReference type="ARBA" id="ARBA00023125"/>
    </source>
</evidence>
<dbReference type="InterPro" id="IPR005471">
    <property type="entry name" value="Tscrpt_reg_IclR_N"/>
</dbReference>
<keyword evidence="1" id="KW-0805">Transcription regulation</keyword>
<accession>L1MDU6</accession>
<dbReference type="EMBL" id="AMEM01000025">
    <property type="protein sequence ID" value="EKX89215.1"/>
    <property type="molecule type" value="Genomic_DNA"/>
</dbReference>
<dbReference type="RefSeq" id="WP_006064206.1">
    <property type="nucleotide sequence ID" value="NZ_KB290831.1"/>
</dbReference>
<dbReference type="SUPFAM" id="SSF46785">
    <property type="entry name" value="Winged helix' DNA-binding domain"/>
    <property type="match status" value="1"/>
</dbReference>
<dbReference type="Proteomes" id="UP000010445">
    <property type="component" value="Unassembled WGS sequence"/>
</dbReference>
<dbReference type="Pfam" id="PF01614">
    <property type="entry name" value="IclR_C"/>
    <property type="match status" value="1"/>
</dbReference>
<keyword evidence="3" id="KW-0804">Transcription</keyword>
<protein>
    <submittedName>
        <fullName evidence="6">IclR helix-turn-helix protein</fullName>
    </submittedName>
</protein>
<evidence type="ECO:0000313" key="6">
    <source>
        <dbReference type="EMBL" id="EKX89215.1"/>
    </source>
</evidence>
<evidence type="ECO:0000256" key="1">
    <source>
        <dbReference type="ARBA" id="ARBA00023015"/>
    </source>
</evidence>
<dbReference type="HOGENOM" id="CLU_062618_6_4_11"/>
<dbReference type="Pfam" id="PF09339">
    <property type="entry name" value="HTH_IclR"/>
    <property type="match status" value="1"/>
</dbReference>
<dbReference type="Gene3D" id="3.30.450.40">
    <property type="match status" value="1"/>
</dbReference>
<reference evidence="6 7" key="1">
    <citation type="submission" date="2012-05" db="EMBL/GenBank/DDBJ databases">
        <authorList>
            <person name="Weinstock G."/>
            <person name="Sodergren E."/>
            <person name="Lobos E.A."/>
            <person name="Fulton L."/>
            <person name="Fulton R."/>
            <person name="Courtney L."/>
            <person name="Fronick C."/>
            <person name="O'Laughlin M."/>
            <person name="Godfrey J."/>
            <person name="Wilson R.M."/>
            <person name="Miner T."/>
            <person name="Farmer C."/>
            <person name="Delehaunty K."/>
            <person name="Cordes M."/>
            <person name="Minx P."/>
            <person name="Tomlinson C."/>
            <person name="Chen J."/>
            <person name="Wollam A."/>
            <person name="Pepin K.H."/>
            <person name="Bhonagiri V."/>
            <person name="Zhang X."/>
            <person name="Suruliraj S."/>
            <person name="Warren W."/>
            <person name="Mitreva M."/>
            <person name="Mardis E.R."/>
            <person name="Wilson R.K."/>
        </authorList>
    </citation>
    <scope>NUCLEOTIDE SEQUENCE [LARGE SCALE GENOMIC DNA]</scope>
    <source>
        <strain evidence="6 7">F0235</strain>
    </source>
</reference>
<dbReference type="SMART" id="SM00346">
    <property type="entry name" value="HTH_ICLR"/>
    <property type="match status" value="1"/>
</dbReference>
<dbReference type="InterPro" id="IPR036390">
    <property type="entry name" value="WH_DNA-bd_sf"/>
</dbReference>